<dbReference type="SUPFAM" id="SSF48726">
    <property type="entry name" value="Immunoglobulin"/>
    <property type="match status" value="1"/>
</dbReference>
<sequence length="133" mass="15114">CKCFAVSTYICLHVVTSSVKLTGDGSDVTQTSIIWKNQGEKATINCSHTKDVSHNQMYWYRQRPGETMKLIVFTTTVKTDHDFGDFSQEKFSATKPDAYSGTFTVKNLEPKDKVYLCTIYFSEGVFCLFVCFK</sequence>
<evidence type="ECO:0000313" key="5">
    <source>
        <dbReference type="Proteomes" id="UP000261340"/>
    </source>
</evidence>
<dbReference type="InterPro" id="IPR050413">
    <property type="entry name" value="TCR_beta_variable"/>
</dbReference>
<dbReference type="GO" id="GO:0002376">
    <property type="term" value="P:immune system process"/>
    <property type="evidence" value="ECO:0007669"/>
    <property type="project" value="UniProtKB-KW"/>
</dbReference>
<accession>A0A3Q0SUK8</accession>
<evidence type="ECO:0000256" key="2">
    <source>
        <dbReference type="ARBA" id="ARBA00022859"/>
    </source>
</evidence>
<proteinExistence type="predicted"/>
<dbReference type="PANTHER" id="PTHR23268:SF102">
    <property type="entry name" value="IMMUNOGLOBULIN V-SET DOMAIN-CONTAINING PROTEIN"/>
    <property type="match status" value="1"/>
</dbReference>
<dbReference type="GO" id="GO:0007166">
    <property type="term" value="P:cell surface receptor signaling pathway"/>
    <property type="evidence" value="ECO:0007669"/>
    <property type="project" value="TreeGrafter"/>
</dbReference>
<dbReference type="SMART" id="SM00406">
    <property type="entry name" value="IGv"/>
    <property type="match status" value="1"/>
</dbReference>
<dbReference type="Gene3D" id="2.60.40.10">
    <property type="entry name" value="Immunoglobulins"/>
    <property type="match status" value="1"/>
</dbReference>
<evidence type="ECO:0000313" key="4">
    <source>
        <dbReference type="Ensembl" id="ENSACIP00000025333.1"/>
    </source>
</evidence>
<dbReference type="GeneTree" id="ENSGT01030000234952"/>
<organism evidence="4 5">
    <name type="scientific">Amphilophus citrinellus</name>
    <name type="common">Midas cichlid</name>
    <name type="synonym">Cichlasoma citrinellum</name>
    <dbReference type="NCBI Taxonomy" id="61819"/>
    <lineage>
        <taxon>Eukaryota</taxon>
        <taxon>Metazoa</taxon>
        <taxon>Chordata</taxon>
        <taxon>Craniata</taxon>
        <taxon>Vertebrata</taxon>
        <taxon>Euteleostomi</taxon>
        <taxon>Actinopterygii</taxon>
        <taxon>Neopterygii</taxon>
        <taxon>Teleostei</taxon>
        <taxon>Neoteleostei</taxon>
        <taxon>Acanthomorphata</taxon>
        <taxon>Ovalentaria</taxon>
        <taxon>Cichlomorphae</taxon>
        <taxon>Cichliformes</taxon>
        <taxon>Cichlidae</taxon>
        <taxon>New World cichlids</taxon>
        <taxon>Cichlasomatinae</taxon>
        <taxon>Heroini</taxon>
        <taxon>Amphilophus</taxon>
    </lineage>
</organism>
<dbReference type="InterPro" id="IPR013106">
    <property type="entry name" value="Ig_V-set"/>
</dbReference>
<dbReference type="Ensembl" id="ENSACIT00000025998.1">
    <property type="protein sequence ID" value="ENSACIP00000025333.1"/>
    <property type="gene ID" value="ENSACIG00000019629.1"/>
</dbReference>
<reference evidence="4" key="1">
    <citation type="submission" date="2025-08" db="UniProtKB">
        <authorList>
            <consortium name="Ensembl"/>
        </authorList>
    </citation>
    <scope>IDENTIFICATION</scope>
</reference>
<dbReference type="GO" id="GO:0005886">
    <property type="term" value="C:plasma membrane"/>
    <property type="evidence" value="ECO:0007669"/>
    <property type="project" value="TreeGrafter"/>
</dbReference>
<name>A0A3Q0SUK8_AMPCI</name>
<keyword evidence="5" id="KW-1185">Reference proteome</keyword>
<dbReference type="STRING" id="61819.ENSACIP00000025333"/>
<evidence type="ECO:0000256" key="1">
    <source>
        <dbReference type="ARBA" id="ARBA00022729"/>
    </source>
</evidence>
<protein>
    <recommendedName>
        <fullName evidence="3">Immunoglobulin V-set domain-containing protein</fullName>
    </recommendedName>
</protein>
<dbReference type="InterPro" id="IPR013783">
    <property type="entry name" value="Ig-like_fold"/>
</dbReference>
<dbReference type="Proteomes" id="UP000261340">
    <property type="component" value="Unplaced"/>
</dbReference>
<dbReference type="OMA" id="CRFIALE"/>
<feature type="domain" description="Immunoglobulin V-set" evidence="3">
    <location>
        <begin position="41"/>
        <end position="119"/>
    </location>
</feature>
<evidence type="ECO:0000259" key="3">
    <source>
        <dbReference type="SMART" id="SM00406"/>
    </source>
</evidence>
<dbReference type="PANTHER" id="PTHR23268">
    <property type="entry name" value="T-CELL RECEPTOR BETA CHAIN"/>
    <property type="match status" value="1"/>
</dbReference>
<dbReference type="Pfam" id="PF07686">
    <property type="entry name" value="V-set"/>
    <property type="match status" value="1"/>
</dbReference>
<keyword evidence="1" id="KW-0732">Signal</keyword>
<keyword evidence="2" id="KW-0391">Immunity</keyword>
<dbReference type="InterPro" id="IPR036179">
    <property type="entry name" value="Ig-like_dom_sf"/>
</dbReference>
<reference evidence="4" key="2">
    <citation type="submission" date="2025-09" db="UniProtKB">
        <authorList>
            <consortium name="Ensembl"/>
        </authorList>
    </citation>
    <scope>IDENTIFICATION</scope>
</reference>
<dbReference type="AlphaFoldDB" id="A0A3Q0SUK8"/>